<dbReference type="EMBL" id="JACHVA010000102">
    <property type="protein sequence ID" value="MBC2602844.1"/>
    <property type="molecule type" value="Genomic_DNA"/>
</dbReference>
<proteinExistence type="predicted"/>
<dbReference type="Pfam" id="PF07883">
    <property type="entry name" value="Cupin_2"/>
    <property type="match status" value="1"/>
</dbReference>
<sequence length="108" mass="12398">MTQAVQNLFDSLPESLDSEVVEDLVRGENIRIERILSHGQSSPESGWYDQDENEWVLVLQGRGEIRFEDGRSQTLGLGDTLHLPAHTKHRVHWTDPDQITIWLAVFYA</sequence>
<dbReference type="InterPro" id="IPR011051">
    <property type="entry name" value="RmlC_Cupin_sf"/>
</dbReference>
<protein>
    <submittedName>
        <fullName evidence="2">Cupin domain-containing protein</fullName>
    </submittedName>
</protein>
<evidence type="ECO:0000313" key="2">
    <source>
        <dbReference type="EMBL" id="MBC2602844.1"/>
    </source>
</evidence>
<dbReference type="Proteomes" id="UP000525652">
    <property type="component" value="Unassembled WGS sequence"/>
</dbReference>
<gene>
    <name evidence="2" type="ORF">H5P30_13755</name>
</gene>
<accession>A0A7X1AZU8</accession>
<evidence type="ECO:0000259" key="1">
    <source>
        <dbReference type="Pfam" id="PF07883"/>
    </source>
</evidence>
<organism evidence="2 3">
    <name type="scientific">Puniceicoccus vermicola</name>
    <dbReference type="NCBI Taxonomy" id="388746"/>
    <lineage>
        <taxon>Bacteria</taxon>
        <taxon>Pseudomonadati</taxon>
        <taxon>Verrucomicrobiota</taxon>
        <taxon>Opitutia</taxon>
        <taxon>Puniceicoccales</taxon>
        <taxon>Puniceicoccaceae</taxon>
        <taxon>Puniceicoccus</taxon>
    </lineage>
</organism>
<dbReference type="CDD" id="cd06981">
    <property type="entry name" value="cupin_reut_a1446"/>
    <property type="match status" value="1"/>
</dbReference>
<dbReference type="RefSeq" id="WP_185693510.1">
    <property type="nucleotide sequence ID" value="NZ_JACHVA010000102.1"/>
</dbReference>
<name>A0A7X1AZU8_9BACT</name>
<reference evidence="2 3" key="1">
    <citation type="submission" date="2020-07" db="EMBL/GenBank/DDBJ databases">
        <authorList>
            <person name="Feng X."/>
        </authorList>
    </citation>
    <scope>NUCLEOTIDE SEQUENCE [LARGE SCALE GENOMIC DNA]</scope>
    <source>
        <strain evidence="2 3">JCM14086</strain>
    </source>
</reference>
<dbReference type="InterPro" id="IPR013096">
    <property type="entry name" value="Cupin_2"/>
</dbReference>
<dbReference type="SUPFAM" id="SSF51182">
    <property type="entry name" value="RmlC-like cupins"/>
    <property type="match status" value="1"/>
</dbReference>
<keyword evidence="3" id="KW-1185">Reference proteome</keyword>
<dbReference type="Gene3D" id="2.60.120.10">
    <property type="entry name" value="Jelly Rolls"/>
    <property type="match status" value="1"/>
</dbReference>
<dbReference type="InterPro" id="IPR014710">
    <property type="entry name" value="RmlC-like_jellyroll"/>
</dbReference>
<evidence type="ECO:0000313" key="3">
    <source>
        <dbReference type="Proteomes" id="UP000525652"/>
    </source>
</evidence>
<comment type="caution">
    <text evidence="2">The sequence shown here is derived from an EMBL/GenBank/DDBJ whole genome shotgun (WGS) entry which is preliminary data.</text>
</comment>
<dbReference type="AlphaFoldDB" id="A0A7X1AZU8"/>
<feature type="domain" description="Cupin type-2" evidence="1">
    <location>
        <begin position="45"/>
        <end position="106"/>
    </location>
</feature>